<organism evidence="3 4">
    <name type="scientific">Rotaria magnacalcarata</name>
    <dbReference type="NCBI Taxonomy" id="392030"/>
    <lineage>
        <taxon>Eukaryota</taxon>
        <taxon>Metazoa</taxon>
        <taxon>Spiralia</taxon>
        <taxon>Gnathifera</taxon>
        <taxon>Rotifera</taxon>
        <taxon>Eurotatoria</taxon>
        <taxon>Bdelloidea</taxon>
        <taxon>Philodinida</taxon>
        <taxon>Philodinidae</taxon>
        <taxon>Rotaria</taxon>
    </lineage>
</organism>
<dbReference type="AlphaFoldDB" id="A0A818YHQ5"/>
<name>A0A818YHQ5_9BILA</name>
<evidence type="ECO:0000256" key="2">
    <source>
        <dbReference type="SAM" id="Phobius"/>
    </source>
</evidence>
<evidence type="ECO:0000256" key="1">
    <source>
        <dbReference type="SAM" id="MobiDB-lite"/>
    </source>
</evidence>
<sequence>MKWQGCSQIFQTFVVSIILCCLIQVDGKKIRRRRQYVYNNYGSYALDPAAASYYDPNGADIYSNNAQQYNRFVVGGVAYQYPTPVNVMSGGSYNPQQYNAYPSGASGYYYSNMNNMRLPSPDGWNSAYYFQGYPFLPLYNSAQRHSNMAIIIKLFSAIPNEPSVPNNNEPESPPPPYDQVTQQRPNRQSNRRNENVTQQPDISDKLEYAPASKTKRKVMKVHHEAGVEIIGGTGAVYGTGAGAAPTIIMNRIQSMIAVAYAMILSLYVT</sequence>
<protein>
    <submittedName>
        <fullName evidence="3">Uncharacterized protein</fullName>
    </submittedName>
</protein>
<accession>A0A818YHQ5</accession>
<feature type="region of interest" description="Disordered" evidence="1">
    <location>
        <begin position="162"/>
        <end position="204"/>
    </location>
</feature>
<proteinExistence type="predicted"/>
<keyword evidence="2" id="KW-0812">Transmembrane</keyword>
<feature type="transmembrane region" description="Helical" evidence="2">
    <location>
        <begin position="252"/>
        <end position="268"/>
    </location>
</feature>
<evidence type="ECO:0000313" key="4">
    <source>
        <dbReference type="Proteomes" id="UP000663842"/>
    </source>
</evidence>
<keyword evidence="2" id="KW-1133">Transmembrane helix</keyword>
<gene>
    <name evidence="3" type="ORF">UXM345_LOCUS1956</name>
</gene>
<comment type="caution">
    <text evidence="3">The sequence shown here is derived from an EMBL/GenBank/DDBJ whole genome shotgun (WGS) entry which is preliminary data.</text>
</comment>
<dbReference type="EMBL" id="CAJOBF010000114">
    <property type="protein sequence ID" value="CAF3750177.1"/>
    <property type="molecule type" value="Genomic_DNA"/>
</dbReference>
<reference evidence="3" key="1">
    <citation type="submission" date="2021-02" db="EMBL/GenBank/DDBJ databases">
        <authorList>
            <person name="Nowell W R."/>
        </authorList>
    </citation>
    <scope>NUCLEOTIDE SEQUENCE</scope>
</reference>
<evidence type="ECO:0000313" key="3">
    <source>
        <dbReference type="EMBL" id="CAF3750177.1"/>
    </source>
</evidence>
<dbReference type="Proteomes" id="UP000663842">
    <property type="component" value="Unassembled WGS sequence"/>
</dbReference>
<feature type="transmembrane region" description="Helical" evidence="2">
    <location>
        <begin position="6"/>
        <end position="25"/>
    </location>
</feature>
<keyword evidence="2" id="KW-0472">Membrane</keyword>